<dbReference type="Pfam" id="PF00326">
    <property type="entry name" value="Peptidase_S9"/>
    <property type="match status" value="1"/>
</dbReference>
<dbReference type="PRINTS" id="PR00862">
    <property type="entry name" value="PROLIGOPTASE"/>
</dbReference>
<dbReference type="InterPro" id="IPR051543">
    <property type="entry name" value="Serine_Peptidase_S9A"/>
</dbReference>
<feature type="domain" description="Peptidase S9A N-terminal" evidence="6">
    <location>
        <begin position="14"/>
        <end position="427"/>
    </location>
</feature>
<dbReference type="Gene3D" id="3.40.50.1820">
    <property type="entry name" value="alpha/beta hydrolase"/>
    <property type="match status" value="1"/>
</dbReference>
<dbReference type="EMBL" id="MFLY01000033">
    <property type="protein sequence ID" value="OGG72758.1"/>
    <property type="molecule type" value="Genomic_DNA"/>
</dbReference>
<evidence type="ECO:0000259" key="6">
    <source>
        <dbReference type="Pfam" id="PF02897"/>
    </source>
</evidence>
<feature type="domain" description="Peptidase S9 prolyl oligopeptidase catalytic" evidence="5">
    <location>
        <begin position="486"/>
        <end position="703"/>
    </location>
</feature>
<proteinExistence type="inferred from homology"/>
<dbReference type="PANTHER" id="PTHR11757:SF19">
    <property type="entry name" value="PROLYL ENDOPEPTIDASE-LIKE"/>
    <property type="match status" value="1"/>
</dbReference>
<keyword evidence="3" id="KW-0378">Hydrolase</keyword>
<organism evidence="7 8">
    <name type="scientific">Candidatus Kaiserbacteria bacterium RIFCSPLOWO2_01_FULL_53_17</name>
    <dbReference type="NCBI Taxonomy" id="1798511"/>
    <lineage>
        <taxon>Bacteria</taxon>
        <taxon>Candidatus Kaiseribacteriota</taxon>
    </lineage>
</organism>
<dbReference type="Gene3D" id="2.130.10.120">
    <property type="entry name" value="Prolyl oligopeptidase, N-terminal domain"/>
    <property type="match status" value="1"/>
</dbReference>
<evidence type="ECO:0000259" key="5">
    <source>
        <dbReference type="Pfam" id="PF00326"/>
    </source>
</evidence>
<evidence type="ECO:0000313" key="7">
    <source>
        <dbReference type="EMBL" id="OGG72758.1"/>
    </source>
</evidence>
<protein>
    <recommendedName>
        <fullName evidence="9">Oligopeptidase B</fullName>
    </recommendedName>
</protein>
<evidence type="ECO:0000256" key="3">
    <source>
        <dbReference type="ARBA" id="ARBA00022801"/>
    </source>
</evidence>
<comment type="caution">
    <text evidence="7">The sequence shown here is derived from an EMBL/GenBank/DDBJ whole genome shotgun (WGS) entry which is preliminary data.</text>
</comment>
<keyword evidence="4" id="KW-0720">Serine protease</keyword>
<dbReference type="SUPFAM" id="SSF53474">
    <property type="entry name" value="alpha/beta-Hydrolases"/>
    <property type="match status" value="1"/>
</dbReference>
<dbReference type="PANTHER" id="PTHR11757">
    <property type="entry name" value="PROTEASE FAMILY S9A OLIGOPEPTIDASE"/>
    <property type="match status" value="1"/>
</dbReference>
<evidence type="ECO:0000256" key="2">
    <source>
        <dbReference type="ARBA" id="ARBA00022670"/>
    </source>
</evidence>
<dbReference type="Pfam" id="PF02897">
    <property type="entry name" value="Peptidase_S9_N"/>
    <property type="match status" value="1"/>
</dbReference>
<evidence type="ECO:0008006" key="9">
    <source>
        <dbReference type="Google" id="ProtNLM"/>
    </source>
</evidence>
<dbReference type="Proteomes" id="UP000177306">
    <property type="component" value="Unassembled WGS sequence"/>
</dbReference>
<evidence type="ECO:0000256" key="1">
    <source>
        <dbReference type="ARBA" id="ARBA00005228"/>
    </source>
</evidence>
<dbReference type="GO" id="GO:0004252">
    <property type="term" value="F:serine-type endopeptidase activity"/>
    <property type="evidence" value="ECO:0007669"/>
    <property type="project" value="InterPro"/>
</dbReference>
<evidence type="ECO:0000256" key="4">
    <source>
        <dbReference type="ARBA" id="ARBA00022825"/>
    </source>
</evidence>
<comment type="similarity">
    <text evidence="1">Belongs to the peptidase S9A family.</text>
</comment>
<accession>A0A1F6EGI4</accession>
<dbReference type="InterPro" id="IPR001375">
    <property type="entry name" value="Peptidase_S9_cat"/>
</dbReference>
<reference evidence="7 8" key="1">
    <citation type="journal article" date="2016" name="Nat. Commun.">
        <title>Thousands of microbial genomes shed light on interconnected biogeochemical processes in an aquifer system.</title>
        <authorList>
            <person name="Anantharaman K."/>
            <person name="Brown C.T."/>
            <person name="Hug L.A."/>
            <person name="Sharon I."/>
            <person name="Castelle C.J."/>
            <person name="Probst A.J."/>
            <person name="Thomas B.C."/>
            <person name="Singh A."/>
            <person name="Wilkins M.J."/>
            <person name="Karaoz U."/>
            <person name="Brodie E.L."/>
            <person name="Williams K.H."/>
            <person name="Hubbard S.S."/>
            <person name="Banfield J.F."/>
        </authorList>
    </citation>
    <scope>NUCLEOTIDE SEQUENCE [LARGE SCALE GENOMIC DNA]</scope>
</reference>
<dbReference type="InterPro" id="IPR023302">
    <property type="entry name" value="Pept_S9A_N"/>
</dbReference>
<dbReference type="SUPFAM" id="SSF50993">
    <property type="entry name" value="Peptidase/esterase 'gauge' domain"/>
    <property type="match status" value="1"/>
</dbReference>
<dbReference type="GO" id="GO:0006508">
    <property type="term" value="P:proteolysis"/>
    <property type="evidence" value="ECO:0007669"/>
    <property type="project" value="UniProtKB-KW"/>
</dbReference>
<name>A0A1F6EGI4_9BACT</name>
<evidence type="ECO:0000313" key="8">
    <source>
        <dbReference type="Proteomes" id="UP000177306"/>
    </source>
</evidence>
<keyword evidence="2" id="KW-0645">Protease</keyword>
<gene>
    <name evidence="7" type="ORF">A3A38_03045</name>
</gene>
<dbReference type="InterPro" id="IPR029058">
    <property type="entry name" value="AB_hydrolase_fold"/>
</dbReference>
<dbReference type="AlphaFoldDB" id="A0A1F6EGI4"/>
<dbReference type="InterPro" id="IPR002470">
    <property type="entry name" value="Peptidase_S9A"/>
</dbReference>
<sequence length="705" mass="81316">MQGNHVKSVKRTAPMARAKPVETRLHGVKRVDDYSWLQDAKNPEVVEYLKTENAYAERLMRPTMRLQAKLYKEIRSRIKENDMSVPVKDGPYLYYSRTKRGKEYAIHCRRKGTRGKEEIILDENELAKHSDYFSLGSFEVSPDHTLLAYTTDVKGDEDHTLFVKDLATGELRSEKIQSVGDLEWSEDGAYIFYSREEHPHPPRRVYRHALGEDPTNDTLIYEEKDLQWYVSLGKSRSREFIFIYAANYTTTEARFIPARLVKSGASNGAGEPFPEPQLISPRKNKVRYYVEHHEGFFYITTNEKAVNYKIMFTPLETKFLTGRAPVRVVAPKKRWKTWLAHDIRRAVTGFVPSKDFIALTIREQGSEEIYISSPEGARKKVVFPEEGHTIALWDNLEYDSSYIRITYDSFITPKTAYDYDVLTKRFVIRKRQEVPYYHKNSYTSKRVWVRSGDVKVPVVLVHKKNVKKKTPLLLEAYGSYGISNDPHFSVARLSLLERGWVVALAHPRGGGELGWHWHKAAHLLTKHRTGDDFIAVAKFLVRKNYTTRERLAITGGSAGGMLMGQVLNREPELFGAAVVYVPASDLITSLLDESLGGTRLHYDEIGNPKNPKHYRYLLKQSPYETVRAAAYPPILVRASMHDIRTPYWEAAKWVARLRAKKTDESPLLFKVELEGGHFGKSGRYEWIKQRAFDYAFLLETMKERG</sequence>